<dbReference type="EMBL" id="JAENIL010000077">
    <property type="protein sequence ID" value="MBK1880253.1"/>
    <property type="molecule type" value="Genomic_DNA"/>
</dbReference>
<evidence type="ECO:0000313" key="2">
    <source>
        <dbReference type="Proteomes" id="UP000617628"/>
    </source>
</evidence>
<proteinExistence type="predicted"/>
<name>A0A934VU02_9BACT</name>
<organism evidence="1 2">
    <name type="scientific">Pelagicoccus mobilis</name>
    <dbReference type="NCBI Taxonomy" id="415221"/>
    <lineage>
        <taxon>Bacteria</taxon>
        <taxon>Pseudomonadati</taxon>
        <taxon>Verrucomicrobiota</taxon>
        <taxon>Opitutia</taxon>
        <taxon>Puniceicoccales</taxon>
        <taxon>Pelagicoccaceae</taxon>
        <taxon>Pelagicoccus</taxon>
    </lineage>
</organism>
<dbReference type="Proteomes" id="UP000617628">
    <property type="component" value="Unassembled WGS sequence"/>
</dbReference>
<gene>
    <name evidence="1" type="ORF">JIN87_25440</name>
</gene>
<comment type="caution">
    <text evidence="1">The sequence shown here is derived from an EMBL/GenBank/DDBJ whole genome shotgun (WGS) entry which is preliminary data.</text>
</comment>
<evidence type="ECO:0000313" key="1">
    <source>
        <dbReference type="EMBL" id="MBK1880253.1"/>
    </source>
</evidence>
<keyword evidence="2" id="KW-1185">Reference proteome</keyword>
<reference evidence="1" key="1">
    <citation type="submission" date="2021-01" db="EMBL/GenBank/DDBJ databases">
        <title>Modified the classification status of verrucomicrobia.</title>
        <authorList>
            <person name="Feng X."/>
        </authorList>
    </citation>
    <scope>NUCLEOTIDE SEQUENCE</scope>
    <source>
        <strain evidence="1">KCTC 13126</strain>
    </source>
</reference>
<sequence>MNPEIEAPSGVPLVEGPKTVVETPRAECEAVQDAIVIYGWYWLLMEELDLMKKRLGDF</sequence>
<dbReference type="RefSeq" id="WP_200359017.1">
    <property type="nucleotide sequence ID" value="NZ_JAENIL010000077.1"/>
</dbReference>
<protein>
    <submittedName>
        <fullName evidence="1">Uncharacterized protein</fullName>
    </submittedName>
</protein>
<accession>A0A934VU02</accession>
<dbReference type="AlphaFoldDB" id="A0A934VU02"/>